<evidence type="ECO:0000256" key="1">
    <source>
        <dbReference type="ARBA" id="ARBA00022782"/>
    </source>
</evidence>
<organism evidence="4 5">
    <name type="scientific">Dufourea novaeangliae</name>
    <name type="common">Sweat bee</name>
    <dbReference type="NCBI Taxonomy" id="178035"/>
    <lineage>
        <taxon>Eukaryota</taxon>
        <taxon>Metazoa</taxon>
        <taxon>Ecdysozoa</taxon>
        <taxon>Arthropoda</taxon>
        <taxon>Hexapoda</taxon>
        <taxon>Insecta</taxon>
        <taxon>Pterygota</taxon>
        <taxon>Neoptera</taxon>
        <taxon>Endopterygota</taxon>
        <taxon>Hymenoptera</taxon>
        <taxon>Apocrita</taxon>
        <taxon>Aculeata</taxon>
        <taxon>Apoidea</taxon>
        <taxon>Anthophila</taxon>
        <taxon>Halictidae</taxon>
        <taxon>Rophitinae</taxon>
        <taxon>Dufourea</taxon>
    </lineage>
</organism>
<evidence type="ECO:0000313" key="4">
    <source>
        <dbReference type="EMBL" id="KZC04131.1"/>
    </source>
</evidence>
<dbReference type="InterPro" id="IPR036352">
    <property type="entry name" value="Semap_dom_sf"/>
</dbReference>
<feature type="non-terminal residue" evidence="4">
    <location>
        <position position="1"/>
    </location>
</feature>
<sequence>FLQKLQTIGEDFCGLDVNTPLGGEDPMEGRPVITFETNLTAVAATSTGDFTVVFVGTKEGHLKKVGTRCSLSIRSTKRAEEVLERYPACFISPTL</sequence>
<evidence type="ECO:0000313" key="5">
    <source>
        <dbReference type="Proteomes" id="UP000076502"/>
    </source>
</evidence>
<keyword evidence="5" id="KW-1185">Reference proteome</keyword>
<accession>A0A154NX26</accession>
<evidence type="ECO:0000256" key="2">
    <source>
        <dbReference type="PROSITE-ProRule" id="PRU00352"/>
    </source>
</evidence>
<dbReference type="OrthoDB" id="125363at2759"/>
<dbReference type="InterPro" id="IPR015943">
    <property type="entry name" value="WD40/YVTN_repeat-like_dom_sf"/>
</dbReference>
<dbReference type="Proteomes" id="UP000076502">
    <property type="component" value="Unassembled WGS sequence"/>
</dbReference>
<dbReference type="SUPFAM" id="SSF101912">
    <property type="entry name" value="Sema domain"/>
    <property type="match status" value="1"/>
</dbReference>
<evidence type="ECO:0000259" key="3">
    <source>
        <dbReference type="PROSITE" id="PS51004"/>
    </source>
</evidence>
<dbReference type="AlphaFoldDB" id="A0A154NX26"/>
<dbReference type="EMBL" id="KQ434777">
    <property type="protein sequence ID" value="KZC04131.1"/>
    <property type="molecule type" value="Genomic_DNA"/>
</dbReference>
<dbReference type="PROSITE" id="PS51004">
    <property type="entry name" value="SEMA"/>
    <property type="match status" value="1"/>
</dbReference>
<reference evidence="4 5" key="1">
    <citation type="submission" date="2015-07" db="EMBL/GenBank/DDBJ databases">
        <title>The genome of Dufourea novaeangliae.</title>
        <authorList>
            <person name="Pan H."/>
            <person name="Kapheim K."/>
        </authorList>
    </citation>
    <scope>NUCLEOTIDE SEQUENCE [LARGE SCALE GENOMIC DNA]</scope>
    <source>
        <strain evidence="4">0120121106</strain>
        <tissue evidence="4">Whole body</tissue>
    </source>
</reference>
<dbReference type="GO" id="GO:0030154">
    <property type="term" value="P:cell differentiation"/>
    <property type="evidence" value="ECO:0007669"/>
    <property type="project" value="UniProtKB-KW"/>
</dbReference>
<feature type="domain" description="Sema" evidence="3">
    <location>
        <begin position="1"/>
        <end position="95"/>
    </location>
</feature>
<proteinExistence type="predicted"/>
<name>A0A154NX26_DUFNO</name>
<dbReference type="InterPro" id="IPR001627">
    <property type="entry name" value="Semap_dom"/>
</dbReference>
<comment type="caution">
    <text evidence="2">Lacks conserved residue(s) required for the propagation of feature annotation.</text>
</comment>
<keyword evidence="1" id="KW-0221">Differentiation</keyword>
<dbReference type="STRING" id="178035.A0A154NX26"/>
<dbReference type="Pfam" id="PF01403">
    <property type="entry name" value="Sema"/>
    <property type="match status" value="1"/>
</dbReference>
<protein>
    <submittedName>
        <fullName evidence="4">Plexin A3</fullName>
    </submittedName>
</protein>
<gene>
    <name evidence="4" type="ORF">WN55_02017</name>
</gene>
<dbReference type="Gene3D" id="2.130.10.10">
    <property type="entry name" value="YVTN repeat-like/Quinoprotein amine dehydrogenase"/>
    <property type="match status" value="1"/>
</dbReference>